<dbReference type="EMBL" id="CAKOGL010000007">
    <property type="protein sequence ID" value="CAH2087895.1"/>
    <property type="molecule type" value="Genomic_DNA"/>
</dbReference>
<feature type="domain" description="Reverse transcriptase" evidence="1">
    <location>
        <begin position="124"/>
        <end position="218"/>
    </location>
</feature>
<sequence>MSIYNDDNIETVRDSVVENPETSNRRRGQELYVRVKPDEVLAELADIETSSDSSDPFFTSMELKLASRSFNPKKAPGADGFTADICLHAIEHDPDLFLCLLYKCLELHHFPTPREEATVVFLRKPGKTIYTTPRSYRPISLLPVLGKILEKMLVTRLKYHLAPRLSTRQFGLMPQRSTEDALYALVEKIKYHLNRKEITTMISLDIEGAFDSAWWPKIKVRLVEELGTLSLQSKEVSG</sequence>
<dbReference type="GO" id="GO:0071897">
    <property type="term" value="P:DNA biosynthetic process"/>
    <property type="evidence" value="ECO:0007669"/>
    <property type="project" value="UniProtKB-ARBA"/>
</dbReference>
<dbReference type="CDD" id="cd01650">
    <property type="entry name" value="RT_nLTR_like"/>
    <property type="match status" value="1"/>
</dbReference>
<dbReference type="Proteomes" id="UP001153954">
    <property type="component" value="Unassembled WGS sequence"/>
</dbReference>
<evidence type="ECO:0000259" key="1">
    <source>
        <dbReference type="Pfam" id="PF00078"/>
    </source>
</evidence>
<gene>
    <name evidence="2" type="ORF">EEDITHA_LOCUS4106</name>
</gene>
<organism evidence="2 3">
    <name type="scientific">Euphydryas editha</name>
    <name type="common">Edith's checkerspot</name>
    <dbReference type="NCBI Taxonomy" id="104508"/>
    <lineage>
        <taxon>Eukaryota</taxon>
        <taxon>Metazoa</taxon>
        <taxon>Ecdysozoa</taxon>
        <taxon>Arthropoda</taxon>
        <taxon>Hexapoda</taxon>
        <taxon>Insecta</taxon>
        <taxon>Pterygota</taxon>
        <taxon>Neoptera</taxon>
        <taxon>Endopterygota</taxon>
        <taxon>Lepidoptera</taxon>
        <taxon>Glossata</taxon>
        <taxon>Ditrysia</taxon>
        <taxon>Papilionoidea</taxon>
        <taxon>Nymphalidae</taxon>
        <taxon>Nymphalinae</taxon>
        <taxon>Euphydryas</taxon>
    </lineage>
</organism>
<accession>A0AAU9TLA6</accession>
<dbReference type="AlphaFoldDB" id="A0AAU9TLA6"/>
<dbReference type="InterPro" id="IPR000477">
    <property type="entry name" value="RT_dom"/>
</dbReference>
<name>A0AAU9TLA6_EUPED</name>
<dbReference type="PANTHER" id="PTHR19446">
    <property type="entry name" value="REVERSE TRANSCRIPTASES"/>
    <property type="match status" value="1"/>
</dbReference>
<proteinExistence type="predicted"/>
<dbReference type="Pfam" id="PF00078">
    <property type="entry name" value="RVT_1"/>
    <property type="match status" value="1"/>
</dbReference>
<evidence type="ECO:0000313" key="2">
    <source>
        <dbReference type="EMBL" id="CAH2087895.1"/>
    </source>
</evidence>
<keyword evidence="3" id="KW-1185">Reference proteome</keyword>
<reference evidence="2" key="1">
    <citation type="submission" date="2022-03" db="EMBL/GenBank/DDBJ databases">
        <authorList>
            <person name="Tunstrom K."/>
        </authorList>
    </citation>
    <scope>NUCLEOTIDE SEQUENCE</scope>
</reference>
<dbReference type="InterPro" id="IPR043502">
    <property type="entry name" value="DNA/RNA_pol_sf"/>
</dbReference>
<dbReference type="SUPFAM" id="SSF56672">
    <property type="entry name" value="DNA/RNA polymerases"/>
    <property type="match status" value="1"/>
</dbReference>
<protein>
    <recommendedName>
        <fullName evidence="1">Reverse transcriptase domain-containing protein</fullName>
    </recommendedName>
</protein>
<evidence type="ECO:0000313" key="3">
    <source>
        <dbReference type="Proteomes" id="UP001153954"/>
    </source>
</evidence>
<comment type="caution">
    <text evidence="2">The sequence shown here is derived from an EMBL/GenBank/DDBJ whole genome shotgun (WGS) entry which is preliminary data.</text>
</comment>